<evidence type="ECO:0000256" key="2">
    <source>
        <dbReference type="ARBA" id="ARBA00009624"/>
    </source>
</evidence>
<dbReference type="GO" id="GO:0046930">
    <property type="term" value="C:pore complex"/>
    <property type="evidence" value="ECO:0007669"/>
    <property type="project" value="UniProtKB-KW"/>
</dbReference>
<evidence type="ECO:0000256" key="1">
    <source>
        <dbReference type="ARBA" id="ARBA00004294"/>
    </source>
</evidence>
<keyword evidence="7" id="KW-0406">Ion transport</keyword>
<name>A0AAD8SI84_LOLMU</name>
<dbReference type="FunFam" id="2.40.160.10:FF:000003">
    <property type="entry name" value="Outer mitochondrial membrane protein porin"/>
    <property type="match status" value="1"/>
</dbReference>
<keyword evidence="4" id="KW-1134">Transmembrane beta strand</keyword>
<dbReference type="GO" id="GO:0008308">
    <property type="term" value="F:voltage-gated monoatomic anion channel activity"/>
    <property type="evidence" value="ECO:0007669"/>
    <property type="project" value="InterPro"/>
</dbReference>
<reference evidence="12" key="1">
    <citation type="submission" date="2023-07" db="EMBL/GenBank/DDBJ databases">
        <title>A chromosome-level genome assembly of Lolium multiflorum.</title>
        <authorList>
            <person name="Chen Y."/>
            <person name="Copetti D."/>
            <person name="Kolliker R."/>
            <person name="Studer B."/>
        </authorList>
    </citation>
    <scope>NUCLEOTIDE SEQUENCE</scope>
    <source>
        <strain evidence="12">02402/16</strain>
        <tissue evidence="12">Leaf</tissue>
    </source>
</reference>
<evidence type="ECO:0000256" key="6">
    <source>
        <dbReference type="ARBA" id="ARBA00022787"/>
    </source>
</evidence>
<keyword evidence="13" id="KW-1185">Reference proteome</keyword>
<dbReference type="CDD" id="cd07306">
    <property type="entry name" value="Porin3_VDAC"/>
    <property type="match status" value="1"/>
</dbReference>
<feature type="region of interest" description="Disordered" evidence="11">
    <location>
        <begin position="1"/>
        <end position="20"/>
    </location>
</feature>
<feature type="compositionally biased region" description="Basic and acidic residues" evidence="11">
    <location>
        <begin position="84"/>
        <end position="94"/>
    </location>
</feature>
<protein>
    <recommendedName>
        <fullName evidence="14">Mitochondrial outer membrane protein porin 5</fullName>
    </recommendedName>
</protein>
<dbReference type="EMBL" id="JAUUTY010000004">
    <property type="protein sequence ID" value="KAK1652259.1"/>
    <property type="molecule type" value="Genomic_DNA"/>
</dbReference>
<dbReference type="AlphaFoldDB" id="A0AAD8SI84"/>
<sequence length="455" mass="48787">MDARDAGAHNPTKPRGAQIWPVPAAMAVHRWRSPTSHGRHRRLQQCRRWPERAPPLRTKPATEEIRRRHHAKRALPGGAFGSGDMRDEHGGGRTAGWEHRCGAVRRRTGVGWLRSRKDNLEPHDRGIARSCGLEAPLVCSVARHTRLLVAERDSLAGISDPLLSSLLLAQPAAAVAVAMAAKGPGLFSNIGKSAKDLLTRDYTYDQKLTVSSVSSSGVALTSTAVKKGGLYSFDVAGVYKYKNTLIDVKVDTQSNVSTTLTVLDVLPSTKLVTSVKLPDYNSGKVELQYFHENATLATAVGTKPSPVVEFSAAVGPKGLAVGGEAAFDTSSGKFTKYSAGIGVTKPEFHAAFILADKGDTIKVSGVYHLDEKQKASAVAEFTRKLSANENALTVGGLYTVDPQTTVKARLNNTGTLAALLQHEVKPKSLLTISGEFDTKALDRAPKFGLTFALKP</sequence>
<dbReference type="Proteomes" id="UP001231189">
    <property type="component" value="Unassembled WGS sequence"/>
</dbReference>
<dbReference type="Pfam" id="PF01459">
    <property type="entry name" value="Porin_3"/>
    <property type="match status" value="1"/>
</dbReference>
<dbReference type="InterPro" id="IPR027246">
    <property type="entry name" value="Porin_Euk/Tom40"/>
</dbReference>
<evidence type="ECO:0000256" key="4">
    <source>
        <dbReference type="ARBA" id="ARBA00022452"/>
    </source>
</evidence>
<keyword evidence="8" id="KW-0626">Porin</keyword>
<evidence type="ECO:0008006" key="14">
    <source>
        <dbReference type="Google" id="ProtNLM"/>
    </source>
</evidence>
<evidence type="ECO:0000256" key="5">
    <source>
        <dbReference type="ARBA" id="ARBA00022692"/>
    </source>
</evidence>
<proteinExistence type="inferred from homology"/>
<comment type="similarity">
    <text evidence="2">Belongs to the eukaryotic mitochondrial porin (TC 1.B.8.1) family.</text>
</comment>
<comment type="subcellular location">
    <subcellularLocation>
        <location evidence="1">Mitochondrion outer membrane</location>
    </subcellularLocation>
</comment>
<evidence type="ECO:0000256" key="7">
    <source>
        <dbReference type="ARBA" id="ARBA00023065"/>
    </source>
</evidence>
<dbReference type="Gene3D" id="2.40.160.10">
    <property type="entry name" value="Porin"/>
    <property type="match status" value="1"/>
</dbReference>
<gene>
    <name evidence="12" type="ORF">QYE76_070064</name>
</gene>
<accession>A0AAD8SI84</accession>
<feature type="region of interest" description="Disordered" evidence="11">
    <location>
        <begin position="50"/>
        <end position="94"/>
    </location>
</feature>
<evidence type="ECO:0000256" key="8">
    <source>
        <dbReference type="ARBA" id="ARBA00023114"/>
    </source>
</evidence>
<organism evidence="12 13">
    <name type="scientific">Lolium multiflorum</name>
    <name type="common">Italian ryegrass</name>
    <name type="synonym">Lolium perenne subsp. multiflorum</name>
    <dbReference type="NCBI Taxonomy" id="4521"/>
    <lineage>
        <taxon>Eukaryota</taxon>
        <taxon>Viridiplantae</taxon>
        <taxon>Streptophyta</taxon>
        <taxon>Embryophyta</taxon>
        <taxon>Tracheophyta</taxon>
        <taxon>Spermatophyta</taxon>
        <taxon>Magnoliopsida</taxon>
        <taxon>Liliopsida</taxon>
        <taxon>Poales</taxon>
        <taxon>Poaceae</taxon>
        <taxon>BOP clade</taxon>
        <taxon>Pooideae</taxon>
        <taxon>Poodae</taxon>
        <taxon>Poeae</taxon>
        <taxon>Poeae Chloroplast Group 2 (Poeae type)</taxon>
        <taxon>Loliodinae</taxon>
        <taxon>Loliinae</taxon>
        <taxon>Lolium</taxon>
    </lineage>
</organism>
<comment type="caution">
    <text evidence="12">The sequence shown here is derived from an EMBL/GenBank/DDBJ whole genome shotgun (WGS) entry which is preliminary data.</text>
</comment>
<evidence type="ECO:0000256" key="3">
    <source>
        <dbReference type="ARBA" id="ARBA00022448"/>
    </source>
</evidence>
<dbReference type="GO" id="GO:0005741">
    <property type="term" value="C:mitochondrial outer membrane"/>
    <property type="evidence" value="ECO:0007669"/>
    <property type="project" value="UniProtKB-SubCell"/>
</dbReference>
<evidence type="ECO:0000256" key="11">
    <source>
        <dbReference type="SAM" id="MobiDB-lite"/>
    </source>
</evidence>
<dbReference type="PROSITE" id="PS00558">
    <property type="entry name" value="EUKARYOTIC_PORIN"/>
    <property type="match status" value="1"/>
</dbReference>
<keyword evidence="6" id="KW-1000">Mitochondrion outer membrane</keyword>
<evidence type="ECO:0000313" key="13">
    <source>
        <dbReference type="Proteomes" id="UP001231189"/>
    </source>
</evidence>
<dbReference type="InterPro" id="IPR023614">
    <property type="entry name" value="Porin_dom_sf"/>
</dbReference>
<keyword evidence="3" id="KW-0813">Transport</keyword>
<dbReference type="PANTHER" id="PTHR11743:SF23">
    <property type="entry name" value="MITOCHONDRIAL OUTER MEMBRANE PROTEIN PORIN 5-RELATED"/>
    <property type="match status" value="1"/>
</dbReference>
<evidence type="ECO:0000256" key="10">
    <source>
        <dbReference type="ARBA" id="ARBA00023136"/>
    </source>
</evidence>
<keyword evidence="9" id="KW-0496">Mitochondrion</keyword>
<evidence type="ECO:0000256" key="9">
    <source>
        <dbReference type="ARBA" id="ARBA00023128"/>
    </source>
</evidence>
<keyword evidence="10" id="KW-0472">Membrane</keyword>
<dbReference type="PANTHER" id="PTHR11743">
    <property type="entry name" value="VOLTAGE-DEPENDENT ANION-SELECTIVE CHANNEL"/>
    <property type="match status" value="1"/>
</dbReference>
<dbReference type="GO" id="GO:0015288">
    <property type="term" value="F:porin activity"/>
    <property type="evidence" value="ECO:0007669"/>
    <property type="project" value="UniProtKB-KW"/>
</dbReference>
<evidence type="ECO:0000313" key="12">
    <source>
        <dbReference type="EMBL" id="KAK1652259.1"/>
    </source>
</evidence>
<keyword evidence="5" id="KW-0812">Transmembrane</keyword>
<dbReference type="InterPro" id="IPR001925">
    <property type="entry name" value="Porin_Euk"/>
</dbReference>